<dbReference type="PROSITE" id="PS51935">
    <property type="entry name" value="NLPC_P60"/>
    <property type="match status" value="1"/>
</dbReference>
<dbReference type="GO" id="GO:0008234">
    <property type="term" value="F:cysteine-type peptidase activity"/>
    <property type="evidence" value="ECO:0007669"/>
    <property type="project" value="UniProtKB-KW"/>
</dbReference>
<dbReference type="InterPro" id="IPR051202">
    <property type="entry name" value="Peptidase_C40"/>
</dbReference>
<organism evidence="7 8">
    <name type="scientific">Ancrocorticia populi</name>
    <dbReference type="NCBI Taxonomy" id="2175228"/>
    <lineage>
        <taxon>Bacteria</taxon>
        <taxon>Bacillati</taxon>
        <taxon>Actinomycetota</taxon>
        <taxon>Actinomycetes</taxon>
        <taxon>Actinomycetales</taxon>
        <taxon>Actinomycetaceae</taxon>
        <taxon>Ancrocorticia</taxon>
    </lineage>
</organism>
<proteinExistence type="inferred from homology"/>
<accession>A0A2V1K7V1</accession>
<keyword evidence="4" id="KW-0788">Thiol protease</keyword>
<evidence type="ECO:0000256" key="1">
    <source>
        <dbReference type="ARBA" id="ARBA00007074"/>
    </source>
</evidence>
<keyword evidence="2" id="KW-0645">Protease</keyword>
<comment type="similarity">
    <text evidence="1">Belongs to the peptidase C40 family.</text>
</comment>
<evidence type="ECO:0000256" key="5">
    <source>
        <dbReference type="SAM" id="MobiDB-lite"/>
    </source>
</evidence>
<feature type="compositionally biased region" description="Polar residues" evidence="5">
    <location>
        <begin position="72"/>
        <end position="97"/>
    </location>
</feature>
<keyword evidence="3" id="KW-0378">Hydrolase</keyword>
<dbReference type="Pfam" id="PF00877">
    <property type="entry name" value="NLPC_P60"/>
    <property type="match status" value="1"/>
</dbReference>
<feature type="region of interest" description="Disordered" evidence="5">
    <location>
        <begin position="65"/>
        <end position="158"/>
    </location>
</feature>
<sequence>MTGRHAITREAALNSVNTPAGRGLIAAMAVGTAFGVTMPAANAAEGTTELNDAAVLTVKSDAADADAAEKTSAVTTQDDVEWSTSLDNDSGKESSSIDAAAQVEIEEEPEPAVEEEPVAETEATETAAADTETTAAAADTTAASSSQSSATETASVSSSVSSSAIVNTAMSYTGSPYVHGGTTPSGWDCIGFVRYVFAQHGVSIGGYTTSVLSAGTTVPYSQAQPGDILYWPGHVAISLGNGQNVAAWNPGMGTTVGPDSYVGGTPTVIRVG</sequence>
<dbReference type="GO" id="GO:0006508">
    <property type="term" value="P:proteolysis"/>
    <property type="evidence" value="ECO:0007669"/>
    <property type="project" value="UniProtKB-KW"/>
</dbReference>
<keyword evidence="8" id="KW-1185">Reference proteome</keyword>
<dbReference type="OrthoDB" id="9815778at2"/>
<protein>
    <recommendedName>
        <fullName evidence="6">NlpC/P60 domain-containing protein</fullName>
    </recommendedName>
</protein>
<dbReference type="Gene3D" id="3.90.1720.10">
    <property type="entry name" value="endopeptidase domain like (from Nostoc punctiforme)"/>
    <property type="match status" value="1"/>
</dbReference>
<feature type="compositionally biased region" description="Acidic residues" evidence="5">
    <location>
        <begin position="104"/>
        <end position="123"/>
    </location>
</feature>
<name>A0A2V1K7V1_9ACTO</name>
<evidence type="ECO:0000256" key="2">
    <source>
        <dbReference type="ARBA" id="ARBA00022670"/>
    </source>
</evidence>
<dbReference type="PANTHER" id="PTHR47053:SF1">
    <property type="entry name" value="MUREIN DD-ENDOPEPTIDASE MEPH-RELATED"/>
    <property type="match status" value="1"/>
</dbReference>
<dbReference type="EMBL" id="QETB01000001">
    <property type="protein sequence ID" value="PWF27193.1"/>
    <property type="molecule type" value="Genomic_DNA"/>
</dbReference>
<reference evidence="8" key="1">
    <citation type="submission" date="2018-05" db="EMBL/GenBank/DDBJ databases">
        <authorList>
            <person name="Li Y."/>
        </authorList>
    </citation>
    <scope>NUCLEOTIDE SEQUENCE [LARGE SCALE GENOMIC DNA]</scope>
    <source>
        <strain evidence="8">sk1b4</strain>
    </source>
</reference>
<evidence type="ECO:0000313" key="7">
    <source>
        <dbReference type="EMBL" id="PWF27193.1"/>
    </source>
</evidence>
<dbReference type="PANTHER" id="PTHR47053">
    <property type="entry name" value="MUREIN DD-ENDOPEPTIDASE MEPH-RELATED"/>
    <property type="match status" value="1"/>
</dbReference>
<dbReference type="SUPFAM" id="SSF54001">
    <property type="entry name" value="Cysteine proteinases"/>
    <property type="match status" value="1"/>
</dbReference>
<evidence type="ECO:0000259" key="6">
    <source>
        <dbReference type="PROSITE" id="PS51935"/>
    </source>
</evidence>
<dbReference type="RefSeq" id="WP_109092693.1">
    <property type="nucleotide sequence ID" value="NZ_QETB01000001.1"/>
</dbReference>
<feature type="domain" description="NlpC/P60" evidence="6">
    <location>
        <begin position="159"/>
        <end position="272"/>
    </location>
</feature>
<evidence type="ECO:0000313" key="8">
    <source>
        <dbReference type="Proteomes" id="UP000245283"/>
    </source>
</evidence>
<comment type="caution">
    <text evidence="7">The sequence shown here is derived from an EMBL/GenBank/DDBJ whole genome shotgun (WGS) entry which is preliminary data.</text>
</comment>
<dbReference type="AlphaFoldDB" id="A0A2V1K7V1"/>
<dbReference type="Proteomes" id="UP000245283">
    <property type="component" value="Unassembled WGS sequence"/>
</dbReference>
<dbReference type="InterPro" id="IPR000064">
    <property type="entry name" value="NLP_P60_dom"/>
</dbReference>
<feature type="compositionally biased region" description="Low complexity" evidence="5">
    <location>
        <begin position="124"/>
        <end position="158"/>
    </location>
</feature>
<evidence type="ECO:0000256" key="4">
    <source>
        <dbReference type="ARBA" id="ARBA00022807"/>
    </source>
</evidence>
<dbReference type="InterPro" id="IPR038765">
    <property type="entry name" value="Papain-like_cys_pep_sf"/>
</dbReference>
<evidence type="ECO:0000256" key="3">
    <source>
        <dbReference type="ARBA" id="ARBA00022801"/>
    </source>
</evidence>
<gene>
    <name evidence="7" type="ORF">DD236_01975</name>
</gene>